<dbReference type="InterPro" id="IPR012337">
    <property type="entry name" value="RNaseH-like_sf"/>
</dbReference>
<dbReference type="AlphaFoldDB" id="A0A1I5DJI0"/>
<reference evidence="1 2" key="1">
    <citation type="submission" date="2016-10" db="EMBL/GenBank/DDBJ databases">
        <authorList>
            <person name="de Groot N.N."/>
        </authorList>
    </citation>
    <scope>NUCLEOTIDE SEQUENCE [LARGE SCALE GENOMIC DNA]</scope>
    <source>
        <strain evidence="1 2">ML2</strain>
    </source>
</reference>
<dbReference type="EMBL" id="FOVK01000009">
    <property type="protein sequence ID" value="SFN99382.1"/>
    <property type="molecule type" value="Genomic_DNA"/>
</dbReference>
<gene>
    <name evidence="1" type="ORF">SAMN04488695_10989</name>
</gene>
<dbReference type="Proteomes" id="UP000181899">
    <property type="component" value="Unassembled WGS sequence"/>
</dbReference>
<evidence type="ECO:0000313" key="2">
    <source>
        <dbReference type="Proteomes" id="UP000181899"/>
    </source>
</evidence>
<name>A0A1I5DJI0_9CLOT</name>
<dbReference type="OrthoDB" id="9767746at2"/>
<organism evidence="1 2">
    <name type="scientific">Proteiniclasticum ruminis</name>
    <dbReference type="NCBI Taxonomy" id="398199"/>
    <lineage>
        <taxon>Bacteria</taxon>
        <taxon>Bacillati</taxon>
        <taxon>Bacillota</taxon>
        <taxon>Clostridia</taxon>
        <taxon>Eubacteriales</taxon>
        <taxon>Clostridiaceae</taxon>
        <taxon>Proteiniclasticum</taxon>
    </lineage>
</organism>
<feature type="non-terminal residue" evidence="1">
    <location>
        <position position="1"/>
    </location>
</feature>
<keyword evidence="2" id="KW-1185">Reference proteome</keyword>
<protein>
    <submittedName>
        <fullName evidence="1">Transposase DDE domain-containing protein</fullName>
    </submittedName>
</protein>
<proteinExistence type="predicted"/>
<dbReference type="RefSeq" id="WP_143093588.1">
    <property type="nucleotide sequence ID" value="NZ_FOVK01000009.1"/>
</dbReference>
<dbReference type="SUPFAM" id="SSF53098">
    <property type="entry name" value="Ribonuclease H-like"/>
    <property type="match status" value="1"/>
</dbReference>
<accession>A0A1I5DJI0</accession>
<evidence type="ECO:0000313" key="1">
    <source>
        <dbReference type="EMBL" id="SFN99382.1"/>
    </source>
</evidence>
<sequence length="298" mass="34225">SYTLKRSTQEFKELALNPDGWKVTSENEESGEVLTMEKVVEQTLEYKTEGLALDAPEGAEEGVKKKRGRPKKYQHHAVPVKIHLTWSAKRASKDRGDRQRMLEKLIKKMDKPYQLKAAVKRGVNQFLEMELETENWKISEEKIKESEKYDGYYAIITNNLELSTLEVVEIYRGLWRIEESFRIMKTDLQATPAFVWTDKHIEGHFALCFLALTTMRYLQYKITDHTGAQVSAANLMEALSGPTVITQGTYPNITVTPININQTYLDISKILGMSALRQNMTLTQFRSATKLNLVKNLE</sequence>